<dbReference type="InterPro" id="IPR056884">
    <property type="entry name" value="NPHP3-like_N"/>
</dbReference>
<keyword evidence="4" id="KW-1185">Reference proteome</keyword>
<reference evidence="3" key="1">
    <citation type="submission" date="2020-11" db="EMBL/GenBank/DDBJ databases">
        <authorList>
            <consortium name="DOE Joint Genome Institute"/>
            <person name="Ahrendt S."/>
            <person name="Riley R."/>
            <person name="Andreopoulos W."/>
            <person name="Labutti K."/>
            <person name="Pangilinan J."/>
            <person name="Ruiz-Duenas F.J."/>
            <person name="Barrasa J.M."/>
            <person name="Sanchez-Garcia M."/>
            <person name="Camarero S."/>
            <person name="Miyauchi S."/>
            <person name="Serrano A."/>
            <person name="Linde D."/>
            <person name="Babiker R."/>
            <person name="Drula E."/>
            <person name="Ayuso-Fernandez I."/>
            <person name="Pacheco R."/>
            <person name="Padilla G."/>
            <person name="Ferreira P."/>
            <person name="Barriuso J."/>
            <person name="Kellner H."/>
            <person name="Castanera R."/>
            <person name="Alfaro M."/>
            <person name="Ramirez L."/>
            <person name="Pisabarro A.G."/>
            <person name="Kuo A."/>
            <person name="Tritt A."/>
            <person name="Lipzen A."/>
            <person name="He G."/>
            <person name="Yan M."/>
            <person name="Ng V."/>
            <person name="Cullen D."/>
            <person name="Martin F."/>
            <person name="Rosso M.-N."/>
            <person name="Henrissat B."/>
            <person name="Hibbett D."/>
            <person name="Martinez A.T."/>
            <person name="Grigoriev I.V."/>
        </authorList>
    </citation>
    <scope>NUCLEOTIDE SEQUENCE</scope>
    <source>
        <strain evidence="3">CBS 506.95</strain>
    </source>
</reference>
<dbReference type="EMBL" id="MU157901">
    <property type="protein sequence ID" value="KAF9524302.1"/>
    <property type="molecule type" value="Genomic_DNA"/>
</dbReference>
<evidence type="ECO:0000256" key="1">
    <source>
        <dbReference type="ARBA" id="ARBA00022737"/>
    </source>
</evidence>
<proteinExistence type="predicted"/>
<keyword evidence="1" id="KW-0677">Repeat</keyword>
<evidence type="ECO:0000313" key="3">
    <source>
        <dbReference type="EMBL" id="KAF9524302.1"/>
    </source>
</evidence>
<dbReference type="PANTHER" id="PTHR10039">
    <property type="entry name" value="AMELOGENIN"/>
    <property type="match status" value="1"/>
</dbReference>
<organism evidence="3 4">
    <name type="scientific">Crepidotus variabilis</name>
    <dbReference type="NCBI Taxonomy" id="179855"/>
    <lineage>
        <taxon>Eukaryota</taxon>
        <taxon>Fungi</taxon>
        <taxon>Dikarya</taxon>
        <taxon>Basidiomycota</taxon>
        <taxon>Agaricomycotina</taxon>
        <taxon>Agaricomycetes</taxon>
        <taxon>Agaricomycetidae</taxon>
        <taxon>Agaricales</taxon>
        <taxon>Agaricineae</taxon>
        <taxon>Crepidotaceae</taxon>
        <taxon>Crepidotus</taxon>
    </lineage>
</organism>
<accession>A0A9P6E876</accession>
<dbReference type="Gene3D" id="3.40.50.300">
    <property type="entry name" value="P-loop containing nucleotide triphosphate hydrolases"/>
    <property type="match status" value="1"/>
</dbReference>
<evidence type="ECO:0000259" key="2">
    <source>
        <dbReference type="Pfam" id="PF24883"/>
    </source>
</evidence>
<dbReference type="Pfam" id="PF24883">
    <property type="entry name" value="NPHP3_N"/>
    <property type="match status" value="1"/>
</dbReference>
<feature type="domain" description="Nephrocystin 3-like N-terminal" evidence="2">
    <location>
        <begin position="72"/>
        <end position="221"/>
    </location>
</feature>
<dbReference type="AlphaFoldDB" id="A0A9P6E876"/>
<gene>
    <name evidence="3" type="ORF">CPB83DRAFT_898050</name>
</gene>
<dbReference type="OrthoDB" id="5967843at2759"/>
<evidence type="ECO:0000313" key="4">
    <source>
        <dbReference type="Proteomes" id="UP000807306"/>
    </source>
</evidence>
<sequence>MAMFEREKNLQFNKRTFTQIHQTSDISEILYKKSAPGAFHISNQRYDSRTCYPGTRVAVLEDIIEQVQIAAVSTIVWLYGAAGAGKSSIAQTIAEMCRTKKLLIGSFFFCRTAPPRNNARRLAASLVYQLCQTIPSTFEYIAACIQKNPTIFENSLEVQLHQLFVEPLRRACELDPELCPSHRLLILDGLDGCENLKPLLSVFGKVLQTTPIPIILLVASRPDFHISSIFDSPKNISFIPTVRIGLNDSYDVDADIRLYTTVELKQIKCSHPLNKYIPANWPTPEDIELVVQKSSGQFIFPATVVRYVEHVKFKPHERLQMALTSFERFGSQINSSPFKELDALYLQIFLSVEDVVTTLSILRHILCLENADCPQTIAFRLQLAPGDVEMYVSPLGSLIQFEGEEKPLRVFHRVSLRDFLINKERSQDLWLFGTVVSTFVAKSYMDQISAVDSNRSWNNLIADATHFLHDASFDGELTKSLNILQDKVQGMISDYKYDIGIQRDDGLWFERPDTPKIIDKLCVIDLLFKRHHGKSEIRAQSLKGLAGYFRRNLATYLVQENLCDFLVFWVFCTIPVEVSEYNNPFHNFVSTCFSIPEPLWVDFSRILGSDKTDGETYNSTFRSFLTEATLCENLLSPKQLVQAALRCIAYISSLKDLRVYGTNPMGGGKLG</sequence>
<dbReference type="Proteomes" id="UP000807306">
    <property type="component" value="Unassembled WGS sequence"/>
</dbReference>
<dbReference type="PANTHER" id="PTHR10039:SF14">
    <property type="entry name" value="NACHT DOMAIN-CONTAINING PROTEIN"/>
    <property type="match status" value="1"/>
</dbReference>
<dbReference type="SUPFAM" id="SSF52540">
    <property type="entry name" value="P-loop containing nucleoside triphosphate hydrolases"/>
    <property type="match status" value="1"/>
</dbReference>
<protein>
    <recommendedName>
        <fullName evidence="2">Nephrocystin 3-like N-terminal domain-containing protein</fullName>
    </recommendedName>
</protein>
<dbReference type="InterPro" id="IPR027417">
    <property type="entry name" value="P-loop_NTPase"/>
</dbReference>
<comment type="caution">
    <text evidence="3">The sequence shown here is derived from an EMBL/GenBank/DDBJ whole genome shotgun (WGS) entry which is preliminary data.</text>
</comment>
<name>A0A9P6E876_9AGAR</name>